<name>A0A6B2LYR2_9BACT</name>
<dbReference type="PANTHER" id="PTHR21272">
    <property type="entry name" value="CATABOLIC 3-DEHYDROQUINASE"/>
    <property type="match status" value="1"/>
</dbReference>
<feature type="binding site" evidence="8 10">
    <location>
        <position position="81"/>
    </location>
    <ligand>
        <name>substrate</name>
    </ligand>
</feature>
<dbReference type="NCBIfam" id="NF003807">
    <property type="entry name" value="PRK05395.1-4"/>
    <property type="match status" value="1"/>
</dbReference>
<evidence type="ECO:0000256" key="11">
    <source>
        <dbReference type="PIRSR" id="PIRSR001399-3"/>
    </source>
</evidence>
<evidence type="ECO:0000256" key="5">
    <source>
        <dbReference type="ARBA" id="ARBA00011193"/>
    </source>
</evidence>
<feature type="binding site" evidence="8 10">
    <location>
        <begin position="102"/>
        <end position="103"/>
    </location>
    <ligand>
        <name>substrate</name>
    </ligand>
</feature>
<comment type="catalytic activity">
    <reaction evidence="1 8">
        <text>3-dehydroquinate = 3-dehydroshikimate + H2O</text>
        <dbReference type="Rhea" id="RHEA:21096"/>
        <dbReference type="ChEBI" id="CHEBI:15377"/>
        <dbReference type="ChEBI" id="CHEBI:16630"/>
        <dbReference type="ChEBI" id="CHEBI:32364"/>
        <dbReference type="EC" id="4.2.1.10"/>
    </reaction>
</comment>
<comment type="similarity">
    <text evidence="4 8">Belongs to the type-II 3-dehydroquinase family.</text>
</comment>
<dbReference type="UniPathway" id="UPA00053">
    <property type="reaction ID" value="UER00086"/>
</dbReference>
<sequence length="145" mass="15667">MKTVAILNGPNLHRLGKREPAIYGSQTLDELICGIRKIANAQGVAIEHFQSNHEGELIDKIHAWSDAGIKMGIINGAGFTHTSVALRDAIAASSIEFVEVHISHIHSREPFRHTSLTAPVCIAQISGLGAFGYEAALEFLLSRDS</sequence>
<accession>A0A6B2LYR2</accession>
<proteinExistence type="inferred from homology"/>
<dbReference type="GO" id="GO:0019631">
    <property type="term" value="P:quinate catabolic process"/>
    <property type="evidence" value="ECO:0007669"/>
    <property type="project" value="TreeGrafter"/>
</dbReference>
<feature type="active site" description="Proton donor" evidence="8 9">
    <location>
        <position position="101"/>
    </location>
</feature>
<dbReference type="PIRSF" id="PIRSF001399">
    <property type="entry name" value="DHquinase_II"/>
    <property type="match status" value="1"/>
</dbReference>
<evidence type="ECO:0000256" key="6">
    <source>
        <dbReference type="ARBA" id="ARBA00012060"/>
    </source>
</evidence>
<evidence type="ECO:0000256" key="3">
    <source>
        <dbReference type="ARBA" id="ARBA00004902"/>
    </source>
</evidence>
<protein>
    <recommendedName>
        <fullName evidence="6 8">3-dehydroquinate dehydratase</fullName>
        <shortName evidence="8">3-dehydroquinase</shortName>
        <ecNumber evidence="6 8">4.2.1.10</ecNumber>
    </recommendedName>
    <alternativeName>
        <fullName evidence="8">Type II DHQase</fullName>
    </alternativeName>
</protein>
<evidence type="ECO:0000313" key="13">
    <source>
        <dbReference type="Proteomes" id="UP000478417"/>
    </source>
</evidence>
<dbReference type="RefSeq" id="WP_163963107.1">
    <property type="nucleotide sequence ID" value="NZ_JAAGNX010000001.1"/>
</dbReference>
<evidence type="ECO:0000256" key="10">
    <source>
        <dbReference type="PIRSR" id="PIRSR001399-2"/>
    </source>
</evidence>
<dbReference type="InterPro" id="IPR001874">
    <property type="entry name" value="DHquinase_II"/>
</dbReference>
<dbReference type="AlphaFoldDB" id="A0A6B2LYR2"/>
<comment type="caution">
    <text evidence="12">The sequence shown here is derived from an EMBL/GenBank/DDBJ whole genome shotgun (WGS) entry which is preliminary data.</text>
</comment>
<gene>
    <name evidence="8 12" type="primary">aroQ</name>
    <name evidence="12" type="ORF">G0Q06_05150</name>
</gene>
<evidence type="ECO:0000256" key="9">
    <source>
        <dbReference type="PIRSR" id="PIRSR001399-1"/>
    </source>
</evidence>
<organism evidence="12 13">
    <name type="scientific">Oceanipulchritudo coccoides</name>
    <dbReference type="NCBI Taxonomy" id="2706888"/>
    <lineage>
        <taxon>Bacteria</taxon>
        <taxon>Pseudomonadati</taxon>
        <taxon>Verrucomicrobiota</taxon>
        <taxon>Opitutia</taxon>
        <taxon>Puniceicoccales</taxon>
        <taxon>Oceanipulchritudinaceae</taxon>
        <taxon>Oceanipulchritudo</taxon>
    </lineage>
</organism>
<evidence type="ECO:0000256" key="4">
    <source>
        <dbReference type="ARBA" id="ARBA00011037"/>
    </source>
</evidence>
<dbReference type="CDD" id="cd00466">
    <property type="entry name" value="DHQase_II"/>
    <property type="match status" value="1"/>
</dbReference>
<dbReference type="Gene3D" id="3.40.50.9100">
    <property type="entry name" value="Dehydroquinase, class II"/>
    <property type="match status" value="1"/>
</dbReference>
<keyword evidence="8" id="KW-0028">Amino-acid biosynthesis</keyword>
<dbReference type="GO" id="GO:0009073">
    <property type="term" value="P:aromatic amino acid family biosynthetic process"/>
    <property type="evidence" value="ECO:0007669"/>
    <property type="project" value="UniProtKB-KW"/>
</dbReference>
<feature type="binding site" evidence="8 10">
    <location>
        <position position="88"/>
    </location>
    <ligand>
        <name>substrate</name>
    </ligand>
</feature>
<dbReference type="GO" id="GO:0008652">
    <property type="term" value="P:amino acid biosynthetic process"/>
    <property type="evidence" value="ECO:0007669"/>
    <property type="project" value="UniProtKB-KW"/>
</dbReference>
<dbReference type="PANTHER" id="PTHR21272:SF3">
    <property type="entry name" value="CATABOLIC 3-DEHYDROQUINASE"/>
    <property type="match status" value="1"/>
</dbReference>
<dbReference type="InterPro" id="IPR018509">
    <property type="entry name" value="DHquinase_II_CS"/>
</dbReference>
<evidence type="ECO:0000256" key="1">
    <source>
        <dbReference type="ARBA" id="ARBA00001864"/>
    </source>
</evidence>
<dbReference type="EC" id="4.2.1.10" evidence="6 8"/>
<comment type="function">
    <text evidence="2 8">Catalyzes a trans-dehydration via an enolate intermediate.</text>
</comment>
<comment type="pathway">
    <text evidence="3 8">Metabolic intermediate biosynthesis; chorismate biosynthesis; chorismate from D-erythrose 4-phosphate and phosphoenolpyruvate: step 3/7.</text>
</comment>
<feature type="binding site" evidence="8 10">
    <location>
        <position position="75"/>
    </location>
    <ligand>
        <name>substrate</name>
    </ligand>
</feature>
<evidence type="ECO:0000256" key="8">
    <source>
        <dbReference type="HAMAP-Rule" id="MF_00169"/>
    </source>
</evidence>
<feature type="active site" description="Proton acceptor" evidence="8 9">
    <location>
        <position position="23"/>
    </location>
</feature>
<dbReference type="Proteomes" id="UP000478417">
    <property type="component" value="Unassembled WGS sequence"/>
</dbReference>
<reference evidence="12 13" key="1">
    <citation type="submission" date="2020-02" db="EMBL/GenBank/DDBJ databases">
        <title>Albibacoteraceae fam. nov., the first described family within the subdivision 4 Verrucomicrobia.</title>
        <authorList>
            <person name="Xi F."/>
        </authorList>
    </citation>
    <scope>NUCLEOTIDE SEQUENCE [LARGE SCALE GENOMIC DNA]</scope>
    <source>
        <strain evidence="12 13">CK1056</strain>
    </source>
</reference>
<keyword evidence="7 8" id="KW-0456">Lyase</keyword>
<keyword evidence="8" id="KW-0057">Aromatic amino acid biosynthesis</keyword>
<feature type="site" description="Transition state stabilizer" evidence="8 11">
    <location>
        <position position="18"/>
    </location>
</feature>
<dbReference type="HAMAP" id="MF_00169">
    <property type="entry name" value="AroQ"/>
    <property type="match status" value="1"/>
</dbReference>
<comment type="subunit">
    <text evidence="5 8">Homododecamer.</text>
</comment>
<dbReference type="NCBIfam" id="TIGR01088">
    <property type="entry name" value="aroQ"/>
    <property type="match status" value="1"/>
</dbReference>
<dbReference type="Pfam" id="PF01220">
    <property type="entry name" value="DHquinase_II"/>
    <property type="match status" value="1"/>
</dbReference>
<dbReference type="InterPro" id="IPR036441">
    <property type="entry name" value="DHquinase_II_sf"/>
</dbReference>
<feature type="binding site" evidence="8 10">
    <location>
        <position position="112"/>
    </location>
    <ligand>
        <name>substrate</name>
    </ligand>
</feature>
<dbReference type="SUPFAM" id="SSF52304">
    <property type="entry name" value="Type II 3-dehydroquinate dehydratase"/>
    <property type="match status" value="1"/>
</dbReference>
<dbReference type="GO" id="GO:0003855">
    <property type="term" value="F:3-dehydroquinate dehydratase activity"/>
    <property type="evidence" value="ECO:0007669"/>
    <property type="project" value="UniProtKB-UniRule"/>
</dbReference>
<dbReference type="NCBIfam" id="NF003805">
    <property type="entry name" value="PRK05395.1-2"/>
    <property type="match status" value="1"/>
</dbReference>
<dbReference type="PROSITE" id="PS01029">
    <property type="entry name" value="DEHYDROQUINASE_II"/>
    <property type="match status" value="1"/>
</dbReference>
<dbReference type="GO" id="GO:0009423">
    <property type="term" value="P:chorismate biosynthetic process"/>
    <property type="evidence" value="ECO:0007669"/>
    <property type="project" value="UniProtKB-UniRule"/>
</dbReference>
<evidence type="ECO:0000313" key="12">
    <source>
        <dbReference type="EMBL" id="NDV61831.1"/>
    </source>
</evidence>
<dbReference type="EMBL" id="JAAGNX010000001">
    <property type="protein sequence ID" value="NDV61831.1"/>
    <property type="molecule type" value="Genomic_DNA"/>
</dbReference>
<evidence type="ECO:0000256" key="7">
    <source>
        <dbReference type="ARBA" id="ARBA00023239"/>
    </source>
</evidence>
<evidence type="ECO:0000256" key="2">
    <source>
        <dbReference type="ARBA" id="ARBA00003924"/>
    </source>
</evidence>
<keyword evidence="13" id="KW-1185">Reference proteome</keyword>